<organism evidence="6 7">
    <name type="scientific">Actinokineospora auranticolor</name>
    <dbReference type="NCBI Taxonomy" id="155976"/>
    <lineage>
        <taxon>Bacteria</taxon>
        <taxon>Bacillati</taxon>
        <taxon>Actinomycetota</taxon>
        <taxon>Actinomycetes</taxon>
        <taxon>Pseudonocardiales</taxon>
        <taxon>Pseudonocardiaceae</taxon>
        <taxon>Actinokineospora</taxon>
    </lineage>
</organism>
<dbReference type="AlphaFoldDB" id="A0A2S6GHY8"/>
<sequence length="523" mass="56410">MTTRLRKAFCAVVAVVLAGGLATAVPASAAEGDVGSGLEWGSCPPDPSGFPIDPRLRCATLRVPLDYREPHGRKIDIAVSKLASATPGTRRGVLFHNAGGPGGASLNLPSIYARFYPQEVLDRYDLVSFDPRGVGYSTPITCGRRLGGDIGQLPADLVFPFPAPDGSIQRNVAFAGALARDCLDKGGEVVRYVTTANTARDMDRFRIALGEPKLSYNSGSYGSYLGAVYAELFPGRVDRIVLDANVDPNRVWHRQWALWDPGAEARFPDFGRWAADRDAELGFGATPEQVRANYLALAKRLDANPVRHPTGRLLTGALFRAIYRAAQYHVLLFPQIAGWWKFAAQNGPPPPLGPVAETPGIPQDNNLAVLLAVVCGDAEWPRDAEHYQHDVDRNRPRFPVLDGMGANIWPCAFWPGPVEPPVRVTDHGPRNVLMLQTRRDPATPYEGALGMRAALGKRAVMVSVNTGNHGAYDPSTPSCATTAAHRFLALGELPSRDLSCEPDTPQARASAGLPPLLLAKLAR</sequence>
<dbReference type="OrthoDB" id="4447445at2"/>
<gene>
    <name evidence="6" type="ORF">CLV40_11787</name>
</gene>
<keyword evidence="7" id="KW-1185">Reference proteome</keyword>
<dbReference type="PANTHER" id="PTHR43248">
    <property type="entry name" value="2-SUCCINYL-6-HYDROXY-2,4-CYCLOHEXADIENE-1-CARBOXYLATE SYNTHASE"/>
    <property type="match status" value="1"/>
</dbReference>
<dbReference type="Gene3D" id="3.40.50.1820">
    <property type="entry name" value="alpha/beta hydrolase"/>
    <property type="match status" value="1"/>
</dbReference>
<evidence type="ECO:0000313" key="6">
    <source>
        <dbReference type="EMBL" id="PPK64848.1"/>
    </source>
</evidence>
<evidence type="ECO:0000259" key="5">
    <source>
        <dbReference type="Pfam" id="PF08386"/>
    </source>
</evidence>
<dbReference type="Pfam" id="PF08386">
    <property type="entry name" value="Abhydrolase_4"/>
    <property type="match status" value="1"/>
</dbReference>
<feature type="signal peptide" evidence="4">
    <location>
        <begin position="1"/>
        <end position="29"/>
    </location>
</feature>
<dbReference type="InterPro" id="IPR051601">
    <property type="entry name" value="Serine_prot/Carboxylest_S33"/>
</dbReference>
<comment type="caution">
    <text evidence="6">The sequence shown here is derived from an EMBL/GenBank/DDBJ whole genome shotgun (WGS) entry which is preliminary data.</text>
</comment>
<dbReference type="EMBL" id="PTIX01000017">
    <property type="protein sequence ID" value="PPK64848.1"/>
    <property type="molecule type" value="Genomic_DNA"/>
</dbReference>
<dbReference type="GO" id="GO:0016787">
    <property type="term" value="F:hydrolase activity"/>
    <property type="evidence" value="ECO:0007669"/>
    <property type="project" value="UniProtKB-KW"/>
</dbReference>
<dbReference type="Proteomes" id="UP000239203">
    <property type="component" value="Unassembled WGS sequence"/>
</dbReference>
<keyword evidence="2 4" id="KW-0732">Signal</keyword>
<dbReference type="SUPFAM" id="SSF53474">
    <property type="entry name" value="alpha/beta-Hydrolases"/>
    <property type="match status" value="1"/>
</dbReference>
<evidence type="ECO:0000256" key="1">
    <source>
        <dbReference type="ARBA" id="ARBA00010088"/>
    </source>
</evidence>
<keyword evidence="3" id="KW-0378">Hydrolase</keyword>
<protein>
    <submittedName>
        <fullName evidence="6">TAP-like protein</fullName>
    </submittedName>
</protein>
<dbReference type="InterPro" id="IPR013595">
    <property type="entry name" value="Pept_S33_TAP-like_C"/>
</dbReference>
<evidence type="ECO:0000256" key="2">
    <source>
        <dbReference type="ARBA" id="ARBA00022729"/>
    </source>
</evidence>
<reference evidence="6 7" key="1">
    <citation type="submission" date="2018-02" db="EMBL/GenBank/DDBJ databases">
        <title>Genomic Encyclopedia of Archaeal and Bacterial Type Strains, Phase II (KMG-II): from individual species to whole genera.</title>
        <authorList>
            <person name="Goeker M."/>
        </authorList>
    </citation>
    <scope>NUCLEOTIDE SEQUENCE [LARGE SCALE GENOMIC DNA]</scope>
    <source>
        <strain evidence="6 7">YU 961-1</strain>
    </source>
</reference>
<dbReference type="RefSeq" id="WP_104481615.1">
    <property type="nucleotide sequence ID" value="NZ_CP154825.1"/>
</dbReference>
<name>A0A2S6GHY8_9PSEU</name>
<dbReference type="InterPro" id="IPR029058">
    <property type="entry name" value="AB_hydrolase_fold"/>
</dbReference>
<feature type="domain" description="Peptidase S33 tripeptidyl aminopeptidase-like C-terminal" evidence="5">
    <location>
        <begin position="409"/>
        <end position="500"/>
    </location>
</feature>
<comment type="similarity">
    <text evidence="1">Belongs to the peptidase S33 family.</text>
</comment>
<proteinExistence type="inferred from homology"/>
<dbReference type="PANTHER" id="PTHR43248:SF29">
    <property type="entry name" value="TRIPEPTIDYL AMINOPEPTIDASE"/>
    <property type="match status" value="1"/>
</dbReference>
<evidence type="ECO:0000256" key="4">
    <source>
        <dbReference type="SAM" id="SignalP"/>
    </source>
</evidence>
<evidence type="ECO:0000313" key="7">
    <source>
        <dbReference type="Proteomes" id="UP000239203"/>
    </source>
</evidence>
<accession>A0A2S6GHY8</accession>
<evidence type="ECO:0000256" key="3">
    <source>
        <dbReference type="ARBA" id="ARBA00022801"/>
    </source>
</evidence>
<feature type="chain" id="PRO_5018176438" evidence="4">
    <location>
        <begin position="30"/>
        <end position="523"/>
    </location>
</feature>